<evidence type="ECO:0000259" key="3">
    <source>
        <dbReference type="PROSITE" id="PS50250"/>
    </source>
</evidence>
<dbReference type="InterPro" id="IPR033464">
    <property type="entry name" value="CSN8_PSD8_EIF3K"/>
</dbReference>
<organism evidence="4">
    <name type="scientific">Vannella robusta</name>
    <dbReference type="NCBI Taxonomy" id="1487602"/>
    <lineage>
        <taxon>Eukaryota</taxon>
        <taxon>Amoebozoa</taxon>
        <taxon>Discosea</taxon>
        <taxon>Flabellinia</taxon>
        <taxon>Vannellidae</taxon>
        <taxon>Vannella</taxon>
    </lineage>
</organism>
<dbReference type="GO" id="GO:0008541">
    <property type="term" value="C:proteasome regulatory particle, lid subcomplex"/>
    <property type="evidence" value="ECO:0007669"/>
    <property type="project" value="TreeGrafter"/>
</dbReference>
<accession>A0A7S4M5K9</accession>
<dbReference type="GO" id="GO:0005829">
    <property type="term" value="C:cytosol"/>
    <property type="evidence" value="ECO:0007669"/>
    <property type="project" value="TreeGrafter"/>
</dbReference>
<dbReference type="Gene3D" id="1.25.40.990">
    <property type="match status" value="1"/>
</dbReference>
<dbReference type="Pfam" id="PF10075">
    <property type="entry name" value="CSN8_PSD8_EIF3K"/>
    <property type="match status" value="1"/>
</dbReference>
<dbReference type="AlphaFoldDB" id="A0A7S4M5K9"/>
<comment type="similarity">
    <text evidence="1">Belongs to the proteasome subunit S14 family.</text>
</comment>
<dbReference type="GO" id="GO:0005634">
    <property type="term" value="C:nucleus"/>
    <property type="evidence" value="ECO:0007669"/>
    <property type="project" value="TreeGrafter"/>
</dbReference>
<dbReference type="InterPro" id="IPR006746">
    <property type="entry name" value="26S_Psome_Rpn12"/>
</dbReference>
<dbReference type="EMBL" id="HBKP01002502">
    <property type="protein sequence ID" value="CAE2202420.1"/>
    <property type="molecule type" value="Transcribed_RNA"/>
</dbReference>
<protein>
    <recommendedName>
        <fullName evidence="3">PCI domain-containing protein</fullName>
    </recommendedName>
</protein>
<keyword evidence="2" id="KW-0647">Proteasome</keyword>
<dbReference type="PROSITE" id="PS50250">
    <property type="entry name" value="PCI"/>
    <property type="match status" value="1"/>
</dbReference>
<dbReference type="PANTHER" id="PTHR12387:SF0">
    <property type="entry name" value="26S PROTEASOME NON-ATPASE REGULATORY SUBUNIT 8"/>
    <property type="match status" value="1"/>
</dbReference>
<reference evidence="4" key="1">
    <citation type="submission" date="2021-01" db="EMBL/GenBank/DDBJ databases">
        <authorList>
            <person name="Corre E."/>
            <person name="Pelletier E."/>
            <person name="Niang G."/>
            <person name="Scheremetjew M."/>
            <person name="Finn R."/>
            <person name="Kale V."/>
            <person name="Holt S."/>
            <person name="Cochrane G."/>
            <person name="Meng A."/>
            <person name="Brown T."/>
            <person name="Cohen L."/>
        </authorList>
    </citation>
    <scope>NUCLEOTIDE SEQUENCE</scope>
    <source>
        <strain evidence="4">DIVA3 518/3/11/1/6</strain>
    </source>
</reference>
<name>A0A7S4M5K9_9EUKA</name>
<dbReference type="InterPro" id="IPR000717">
    <property type="entry name" value="PCI_dom"/>
</dbReference>
<evidence type="ECO:0000313" key="4">
    <source>
        <dbReference type="EMBL" id="CAE2202420.1"/>
    </source>
</evidence>
<proteinExistence type="inferred from homology"/>
<evidence type="ECO:0000256" key="2">
    <source>
        <dbReference type="ARBA" id="ARBA00022942"/>
    </source>
</evidence>
<sequence length="162" mass="19002">MQYTILGLNLLRLLANNQIADFHTELELIPTEMLDNTFIKHPIQLEQYLMEGSYTKIIESRNEVPSSTYSNFMEQLVHTVRDEIAACSEKAYAYLSVDQATKLFMFQPQELNEFCEQRGWMIDGNRIVFNQEEEQEEDKRSIPSSKVIARTLLYARELERIV</sequence>
<dbReference type="GO" id="GO:0043161">
    <property type="term" value="P:proteasome-mediated ubiquitin-dependent protein catabolic process"/>
    <property type="evidence" value="ECO:0007669"/>
    <property type="project" value="TreeGrafter"/>
</dbReference>
<feature type="domain" description="PCI" evidence="3">
    <location>
        <begin position="1"/>
        <end position="145"/>
    </location>
</feature>
<evidence type="ECO:0000256" key="1">
    <source>
        <dbReference type="ARBA" id="ARBA00009627"/>
    </source>
</evidence>
<dbReference type="PANTHER" id="PTHR12387">
    <property type="entry name" value="26S PROTEASOME NON-ATPASE REGULATORY SUBUNIT 8"/>
    <property type="match status" value="1"/>
</dbReference>
<gene>
    <name evidence="4" type="ORF">VSP0166_LOCUS1782</name>
</gene>